<evidence type="ECO:0000313" key="3">
    <source>
        <dbReference type="Proteomes" id="UP000326695"/>
    </source>
</evidence>
<dbReference type="AlphaFoldDB" id="A0AAX1F9S8"/>
<dbReference type="PRINTS" id="PR01994">
    <property type="entry name" value="ANTIREPRESSR"/>
</dbReference>
<feature type="domain" description="Antirepressor protein ant N-terminal" evidence="1">
    <location>
        <begin position="6"/>
        <end position="114"/>
    </location>
</feature>
<dbReference type="Proteomes" id="UP000326695">
    <property type="component" value="Chromosome"/>
</dbReference>
<dbReference type="EMBL" id="CP038018">
    <property type="protein sequence ID" value="QED92856.1"/>
    <property type="molecule type" value="Genomic_DNA"/>
</dbReference>
<evidence type="ECO:0000313" key="2">
    <source>
        <dbReference type="EMBL" id="QED92856.1"/>
    </source>
</evidence>
<name>A0AAX1F9S8_9NEIS</name>
<reference evidence="3" key="1">
    <citation type="journal article" date="2019" name="J. Anim. Genet.">
        <title>Description and whole genome sequencing of Eikenella exigua sp. nov., isolated from brain abscess and blood.</title>
        <authorList>
            <person name="Stormo K.A."/>
            <person name="Nygaard R.M."/>
            <person name="Bruvold T.S."/>
            <person name="Dimmen G."/>
            <person name="Lindemann P.C."/>
            <person name="Jordal S."/>
            <person name="Kommedal O."/>
        </authorList>
    </citation>
    <scope>NUCLEOTIDE SEQUENCE [LARGE SCALE GENOMIC DNA]</scope>
    <source>
        <strain evidence="3">PXX</strain>
    </source>
</reference>
<accession>A0AAX1F9S8</accession>
<dbReference type="InterPro" id="IPR018875">
    <property type="entry name" value="Antirepressor_Ant_N"/>
</dbReference>
<dbReference type="Pfam" id="PF10547">
    <property type="entry name" value="P22_AR_N"/>
    <property type="match status" value="1"/>
</dbReference>
<organism evidence="2 3">
    <name type="scientific">Eikenella exigua</name>
    <dbReference type="NCBI Taxonomy" id="2528037"/>
    <lineage>
        <taxon>Bacteria</taxon>
        <taxon>Pseudomonadati</taxon>
        <taxon>Pseudomonadota</taxon>
        <taxon>Betaproteobacteria</taxon>
        <taxon>Neisseriales</taxon>
        <taxon>Neisseriaceae</taxon>
        <taxon>Eikenella</taxon>
    </lineage>
</organism>
<dbReference type="RefSeq" id="WP_151086509.1">
    <property type="nucleotide sequence ID" value="NZ_CP038018.1"/>
</dbReference>
<keyword evidence="3" id="KW-1185">Reference proteome</keyword>
<dbReference type="KEGG" id="eex:EZJ17_09745"/>
<gene>
    <name evidence="2" type="ORF">EZJ17_09745</name>
</gene>
<evidence type="ECO:0000259" key="1">
    <source>
        <dbReference type="Pfam" id="PF10547"/>
    </source>
</evidence>
<protein>
    <recommendedName>
        <fullName evidence="1">Antirepressor protein ant N-terminal domain-containing protein</fullName>
    </recommendedName>
</protein>
<proteinExistence type="predicted"/>
<sequence>MAHPQSIPFHGQTIPVFTQNHQHYVAMKPICENIGLDWRAQRQRIMRNSVMAQGVVMMTTPSNGGKQETLCLPLEYLNGWLFGVDARRVKPQIRERLLQYQRECFQVLAAHFMQPKQPPAVALPAVVTELPTREELQQVLLMLCDRLKEIHNWCDGNVERFFIDTFGKLPYEATYHELVGMIRRLHRKTQTAAGLPMVAGQAESCSGSDELQHHFRWLSAGNGGDMLDAILADFEYAKMDRGEYERRTKGGLFMASLLHEVLIEAYERKRDYNELPGISENTLNWVLNEVGKLHNLISRVITG</sequence>